<protein>
    <submittedName>
        <fullName evidence="1">Uncharacterized protein</fullName>
    </submittedName>
</protein>
<organism evidence="1 2">
    <name type="scientific">Candidatus Synechococcus spongiarum 15L</name>
    <dbReference type="NCBI Taxonomy" id="1608419"/>
    <lineage>
        <taxon>Bacteria</taxon>
        <taxon>Bacillati</taxon>
        <taxon>Cyanobacteriota</taxon>
        <taxon>Cyanophyceae</taxon>
        <taxon>Synechococcales</taxon>
        <taxon>Synechococcaceae</taxon>
        <taxon>Synechococcus</taxon>
    </lineage>
</organism>
<sequence>MCSFHNLDNKLDRRIDAEKAEVEASEEGQRAEVKETRFEIRSLDNTLEPYSGRLYCSKPDCGKTGRCSHSWP</sequence>
<gene>
    <name evidence="1" type="ORF">TQ37_00195</name>
</gene>
<dbReference type="EMBL" id="JYFQ01000005">
    <property type="protein sequence ID" value="KKZ14668.1"/>
    <property type="molecule type" value="Genomic_DNA"/>
</dbReference>
<evidence type="ECO:0000313" key="1">
    <source>
        <dbReference type="EMBL" id="KKZ14668.1"/>
    </source>
</evidence>
<accession>A0A0G8B085</accession>
<evidence type="ECO:0000313" key="2">
    <source>
        <dbReference type="Proteomes" id="UP000035037"/>
    </source>
</evidence>
<proteinExistence type="predicted"/>
<reference evidence="1 2" key="1">
    <citation type="submission" date="2015-02" db="EMBL/GenBank/DDBJ databases">
        <authorList>
            <person name="Slaby B."/>
            <person name="Hentschel U."/>
        </authorList>
    </citation>
    <scope>NUCLEOTIDE SEQUENCE [LARGE SCALE GENOMIC DNA]</scope>
    <source>
        <strain evidence="1">15L</strain>
    </source>
</reference>
<reference evidence="1 2" key="2">
    <citation type="submission" date="2015-05" db="EMBL/GenBank/DDBJ databases">
        <title>Lifestyle Evolution in Cyanobacterial Symbionts of Sponges.</title>
        <authorList>
            <person name="Burgsdorf I."/>
            <person name="Slaby B.M."/>
            <person name="Handley K.M."/>
            <person name="Haber M."/>
            <person name="Blom J."/>
            <person name="Marshall C.W."/>
            <person name="Gilbert J.A."/>
            <person name="Hentschel U."/>
            <person name="Steindler L."/>
        </authorList>
    </citation>
    <scope>NUCLEOTIDE SEQUENCE [LARGE SCALE GENOMIC DNA]</scope>
    <source>
        <strain evidence="1">15L</strain>
    </source>
</reference>
<dbReference type="Proteomes" id="UP000035037">
    <property type="component" value="Unassembled WGS sequence"/>
</dbReference>
<name>A0A0G8B085_9SYNE</name>
<dbReference type="AlphaFoldDB" id="A0A0G8B085"/>
<comment type="caution">
    <text evidence="1">The sequence shown here is derived from an EMBL/GenBank/DDBJ whole genome shotgun (WGS) entry which is preliminary data.</text>
</comment>
<dbReference type="PATRIC" id="fig|1608419.3.peg.1783"/>